<dbReference type="InterPro" id="IPR036890">
    <property type="entry name" value="HATPase_C_sf"/>
</dbReference>
<gene>
    <name evidence="9" type="ORF">ATK78_0294</name>
</gene>
<evidence type="ECO:0000313" key="9">
    <source>
        <dbReference type="EMBL" id="TDQ11178.1"/>
    </source>
</evidence>
<feature type="transmembrane region" description="Helical" evidence="7">
    <location>
        <begin position="70"/>
        <end position="87"/>
    </location>
</feature>
<evidence type="ECO:0000256" key="3">
    <source>
        <dbReference type="ARBA" id="ARBA00022553"/>
    </source>
</evidence>
<protein>
    <recommendedName>
        <fullName evidence="2">histidine kinase</fullName>
        <ecNumber evidence="2">2.7.13.3</ecNumber>
    </recommendedName>
</protein>
<dbReference type="CDD" id="cd00082">
    <property type="entry name" value="HisKA"/>
    <property type="match status" value="1"/>
</dbReference>
<keyword evidence="4" id="KW-0808">Transferase</keyword>
<dbReference type="GO" id="GO:0000155">
    <property type="term" value="F:phosphorelay sensor kinase activity"/>
    <property type="evidence" value="ECO:0007669"/>
    <property type="project" value="InterPro"/>
</dbReference>
<dbReference type="InterPro" id="IPR005467">
    <property type="entry name" value="His_kinase_dom"/>
</dbReference>
<dbReference type="SUPFAM" id="SSF55874">
    <property type="entry name" value="ATPase domain of HSP90 chaperone/DNA topoisomerase II/histidine kinase"/>
    <property type="match status" value="1"/>
</dbReference>
<keyword evidence="6" id="KW-0902">Two-component regulatory system</keyword>
<feature type="transmembrane region" description="Helical" evidence="7">
    <location>
        <begin position="92"/>
        <end position="113"/>
    </location>
</feature>
<dbReference type="Proteomes" id="UP000295620">
    <property type="component" value="Unassembled WGS sequence"/>
</dbReference>
<name>A0A4R6T0R6_9SPHI</name>
<comment type="caution">
    <text evidence="9">The sequence shown here is derived from an EMBL/GenBank/DDBJ whole genome shotgun (WGS) entry which is preliminary data.</text>
</comment>
<dbReference type="InterPro" id="IPR004358">
    <property type="entry name" value="Sig_transdc_His_kin-like_C"/>
</dbReference>
<dbReference type="InterPro" id="IPR003594">
    <property type="entry name" value="HATPase_dom"/>
</dbReference>
<evidence type="ECO:0000256" key="7">
    <source>
        <dbReference type="SAM" id="Phobius"/>
    </source>
</evidence>
<comment type="catalytic activity">
    <reaction evidence="1">
        <text>ATP + protein L-histidine = ADP + protein N-phospho-L-histidine.</text>
        <dbReference type="EC" id="2.7.13.3"/>
    </reaction>
</comment>
<feature type="transmembrane region" description="Helical" evidence="7">
    <location>
        <begin position="133"/>
        <end position="150"/>
    </location>
</feature>
<sequence>MLFIPVALTVNLFTKIPFVSPVLCTSFLLTVILYYNSRYLGNLRTSVILFSVILHVLLLLNYFFNSGVQGPTLVLFLLSMIFIIAVMPNRQYLFWVPLNAFLAILLIGIEYQYPWLIKNTYSSRIGFFTDTAFTYLISLIGISVVLTYILRSYQTEKKNVIAALKNVKKADESKVKLLSILSHDLKAPLNTIEGFLEMLVNYELEEDEKKAIKKSLLKETKNTQTMLFNMLSWTKSQMEGGIHVNLQHLNLQEALNVGIEIQQTAALEKMITLTTRIDPDVCIIGDMDMINLVVRNLLNNAIKFTNEGGEIQLTGKSVKGLAMITVRDNGIGIAPEKQQKLFFLNSGTTYGTANEKGVGLGLMLCKEFTELQGGKITFKSKPGIGTEFQVSLPLCDQKVYTIPNHFKEEAVN</sequence>
<feature type="transmembrane region" description="Helical" evidence="7">
    <location>
        <begin position="47"/>
        <end position="64"/>
    </location>
</feature>
<dbReference type="Gene3D" id="3.30.565.10">
    <property type="entry name" value="Histidine kinase-like ATPase, C-terminal domain"/>
    <property type="match status" value="1"/>
</dbReference>
<dbReference type="PANTHER" id="PTHR43711:SF1">
    <property type="entry name" value="HISTIDINE KINASE 1"/>
    <property type="match status" value="1"/>
</dbReference>
<feature type="domain" description="Histidine kinase" evidence="8">
    <location>
        <begin position="180"/>
        <end position="396"/>
    </location>
</feature>
<proteinExistence type="predicted"/>
<evidence type="ECO:0000256" key="2">
    <source>
        <dbReference type="ARBA" id="ARBA00012438"/>
    </source>
</evidence>
<keyword evidence="5 9" id="KW-0418">Kinase</keyword>
<evidence type="ECO:0000256" key="1">
    <source>
        <dbReference type="ARBA" id="ARBA00000085"/>
    </source>
</evidence>
<dbReference type="InterPro" id="IPR050736">
    <property type="entry name" value="Sensor_HK_Regulatory"/>
</dbReference>
<keyword evidence="7" id="KW-1133">Transmembrane helix</keyword>
<dbReference type="EC" id="2.7.13.3" evidence="2"/>
<evidence type="ECO:0000256" key="4">
    <source>
        <dbReference type="ARBA" id="ARBA00022679"/>
    </source>
</evidence>
<dbReference type="SUPFAM" id="SSF47384">
    <property type="entry name" value="Homodimeric domain of signal transducing histidine kinase"/>
    <property type="match status" value="1"/>
</dbReference>
<evidence type="ECO:0000259" key="8">
    <source>
        <dbReference type="PROSITE" id="PS50109"/>
    </source>
</evidence>
<dbReference type="Pfam" id="PF02518">
    <property type="entry name" value="HATPase_c"/>
    <property type="match status" value="1"/>
</dbReference>
<dbReference type="AlphaFoldDB" id="A0A4R6T0R6"/>
<keyword evidence="7" id="KW-0472">Membrane</keyword>
<dbReference type="InterPro" id="IPR036097">
    <property type="entry name" value="HisK_dim/P_sf"/>
</dbReference>
<feature type="transmembrane region" description="Helical" evidence="7">
    <location>
        <begin position="12"/>
        <end position="35"/>
    </location>
</feature>
<dbReference type="PROSITE" id="PS50109">
    <property type="entry name" value="HIS_KIN"/>
    <property type="match status" value="1"/>
</dbReference>
<dbReference type="SMART" id="SM00387">
    <property type="entry name" value="HATPase_c"/>
    <property type="match status" value="1"/>
</dbReference>
<evidence type="ECO:0000256" key="6">
    <source>
        <dbReference type="ARBA" id="ARBA00023012"/>
    </source>
</evidence>
<dbReference type="PANTHER" id="PTHR43711">
    <property type="entry name" value="TWO-COMPONENT HISTIDINE KINASE"/>
    <property type="match status" value="1"/>
</dbReference>
<accession>A0A4R6T0R6</accession>
<dbReference type="EMBL" id="SNYC01000003">
    <property type="protein sequence ID" value="TDQ11178.1"/>
    <property type="molecule type" value="Genomic_DNA"/>
</dbReference>
<dbReference type="Gene3D" id="1.10.287.130">
    <property type="match status" value="1"/>
</dbReference>
<reference evidence="9 10" key="1">
    <citation type="submission" date="2019-03" db="EMBL/GenBank/DDBJ databases">
        <title>Genomic Encyclopedia of Archaeal and Bacterial Type Strains, Phase II (KMG-II): from individual species to whole genera.</title>
        <authorList>
            <person name="Goeker M."/>
        </authorList>
    </citation>
    <scope>NUCLEOTIDE SEQUENCE [LARGE SCALE GENOMIC DNA]</scope>
    <source>
        <strain evidence="9 10">DSM 19035</strain>
    </source>
</reference>
<keyword evidence="7" id="KW-0812">Transmembrane</keyword>
<keyword evidence="3" id="KW-0597">Phosphoprotein</keyword>
<dbReference type="RefSeq" id="WP_166664792.1">
    <property type="nucleotide sequence ID" value="NZ_SNYC01000003.1"/>
</dbReference>
<dbReference type="PRINTS" id="PR00344">
    <property type="entry name" value="BCTRLSENSOR"/>
</dbReference>
<dbReference type="SMART" id="SM00388">
    <property type="entry name" value="HisKA"/>
    <property type="match status" value="1"/>
</dbReference>
<keyword evidence="10" id="KW-1185">Reference proteome</keyword>
<evidence type="ECO:0000256" key="5">
    <source>
        <dbReference type="ARBA" id="ARBA00022777"/>
    </source>
</evidence>
<dbReference type="Pfam" id="PF00512">
    <property type="entry name" value="HisKA"/>
    <property type="match status" value="1"/>
</dbReference>
<evidence type="ECO:0000313" key="10">
    <source>
        <dbReference type="Proteomes" id="UP000295620"/>
    </source>
</evidence>
<organism evidence="9 10">
    <name type="scientific">Pedobacter metabolipauper</name>
    <dbReference type="NCBI Taxonomy" id="425513"/>
    <lineage>
        <taxon>Bacteria</taxon>
        <taxon>Pseudomonadati</taxon>
        <taxon>Bacteroidota</taxon>
        <taxon>Sphingobacteriia</taxon>
        <taxon>Sphingobacteriales</taxon>
        <taxon>Sphingobacteriaceae</taxon>
        <taxon>Pedobacter</taxon>
    </lineage>
</organism>
<dbReference type="InterPro" id="IPR003661">
    <property type="entry name" value="HisK_dim/P_dom"/>
</dbReference>